<comment type="caution">
    <text evidence="3">The sequence shown here is derived from an EMBL/GenBank/DDBJ whole genome shotgun (WGS) entry which is preliminary data.</text>
</comment>
<gene>
    <name evidence="3" type="ORF">WGH24286_00970</name>
</gene>
<reference evidence="3 4" key="1">
    <citation type="submission" date="2021-11" db="EMBL/GenBank/DDBJ databases">
        <authorList>
            <person name="Depoorter E."/>
        </authorList>
    </citation>
    <scope>NUCLEOTIDE SEQUENCE [LARGE SCALE GENOMIC DNA]</scope>
    <source>
        <strain evidence="3 4">LMG 24286</strain>
    </source>
</reference>
<keyword evidence="2" id="KW-0472">Membrane</keyword>
<dbReference type="Proteomes" id="UP000789719">
    <property type="component" value="Unassembled WGS sequence"/>
</dbReference>
<evidence type="ECO:0000313" key="4">
    <source>
        <dbReference type="Proteomes" id="UP000789719"/>
    </source>
</evidence>
<keyword evidence="2" id="KW-1133">Transmembrane helix</keyword>
<dbReference type="RefSeq" id="WP_230098636.1">
    <property type="nucleotide sequence ID" value="NZ_CAKKNT010000010.1"/>
</dbReference>
<name>A0ABM8ZB69_9LACO</name>
<keyword evidence="2" id="KW-0812">Transmembrane</keyword>
<feature type="transmembrane region" description="Helical" evidence="2">
    <location>
        <begin position="62"/>
        <end position="86"/>
    </location>
</feature>
<keyword evidence="4" id="KW-1185">Reference proteome</keyword>
<sequence>MHKLIGLFRLEPIVKLDDLWRVAYRNGYDKPRLLRRLGMYEMLWFLIWAIFTYRTIHEKIALFGLIMLIVWLFWMGFGSVVSIIDADSNRIRRMKRADYRRYRQQMRGKVPFPQPAEVGIGQNEKLPPQKK</sequence>
<proteinExistence type="predicted"/>
<accession>A0ABM8ZB69</accession>
<dbReference type="EMBL" id="CAKKNT010000010">
    <property type="protein sequence ID" value="CAH0418551.1"/>
    <property type="molecule type" value="Genomic_DNA"/>
</dbReference>
<evidence type="ECO:0000256" key="2">
    <source>
        <dbReference type="SAM" id="Phobius"/>
    </source>
</evidence>
<feature type="transmembrane region" description="Helical" evidence="2">
    <location>
        <begin position="37"/>
        <end position="56"/>
    </location>
</feature>
<feature type="region of interest" description="Disordered" evidence="1">
    <location>
        <begin position="108"/>
        <end position="131"/>
    </location>
</feature>
<protein>
    <submittedName>
        <fullName evidence="3">Uncharacterized protein</fullName>
    </submittedName>
</protein>
<evidence type="ECO:0000256" key="1">
    <source>
        <dbReference type="SAM" id="MobiDB-lite"/>
    </source>
</evidence>
<evidence type="ECO:0000313" key="3">
    <source>
        <dbReference type="EMBL" id="CAH0418551.1"/>
    </source>
</evidence>
<organism evidence="3 4">
    <name type="scientific">Periweissella ghanensis</name>
    <dbReference type="NCBI Taxonomy" id="467997"/>
    <lineage>
        <taxon>Bacteria</taxon>
        <taxon>Bacillati</taxon>
        <taxon>Bacillota</taxon>
        <taxon>Bacilli</taxon>
        <taxon>Lactobacillales</taxon>
        <taxon>Lactobacillaceae</taxon>
        <taxon>Periweissella</taxon>
    </lineage>
</organism>